<feature type="region of interest" description="Disordered" evidence="1">
    <location>
        <begin position="248"/>
        <end position="345"/>
    </location>
</feature>
<sequence length="876" mass="91536">MSGVLSPVASCRQQEKTSRQAVEEGGSMIHCRKNWRQATLACTVAALACTALGLCFGSLPGATARASSNTGSSSSVEIVAAATGWRDSLPVSRQRPTRILLQQKGSPDPALQLGWLQEPPGGWPSWETPLDEPAGSEDGVVVAAAATAVATRSQPSSKSSDAAKVVVEQVAWHLSTAAAAQEARARAASAALLLADLQPQEISTRSLPVDAPADGAAAGDSHLPDVNTVAIAAAAAAKGGDSEVLSTAAFTPKQSPKPSPRPPPKPRPKPRPPPPKKSPPPRPRPRPIPRPKPKPPAAKPSPRPSPRPAPKPAPKRSPPPPKKQTTQGAGASPAPKPPPGLATLPNTVYRAASLPPPFHGDSPPTGLVRPAAALPGGCPGGSSVMRFGARGNGVTSDVLALRYADRSPGVSVLYFPVGAYRITANLVLSKPVLMGARTRFIVDAGVKLTLSKPPRRAPIWFDPMFTGAGKVQMGNGVAEVYPAWWSDFSLSDDQVLQLAIRSCLSTCTVLQSRSLFLQRAVTLSPTVGVFSTANAGIAAARQSTGEGLVLPAGSYRRPMVLTSVRSFSRFGVKVMGGVRDLDLQAGHITDNGDGILFQGAAGRAAAIFNTTVSHVSVMQSNQQTVAFSSPAPGATFAGVTVRINFLLTGGFQAPSQPSAGVLFRGAPPELRRTQVIVQTSGPVSNFVFRSDCWNGGYAMPGTQVSGAFRNSSFRIFFSDLVGGGVWSFKAGSANNWVSKQEAAAPATFWSLVGAPGTLAQFIGANPGSPPQPFPLQFASPVRHQSFWVALMTGSDWAPGQQLTYYLHTYFASPALSGSRMGCIPFQRFNPGIYCLSVASAPLPNEPYRVAIKLINLSRKVLPAQSAQYFGVQIGPG</sequence>
<reference evidence="2 3" key="1">
    <citation type="journal article" date="2010" name="Plant Cell">
        <title>The Chlorella variabilis NC64A genome reveals adaptation to photosymbiosis, coevolution with viruses, and cryptic sex.</title>
        <authorList>
            <person name="Blanc G."/>
            <person name="Duncan G."/>
            <person name="Agarkova I."/>
            <person name="Borodovsky M."/>
            <person name="Gurnon J."/>
            <person name="Kuo A."/>
            <person name="Lindquist E."/>
            <person name="Lucas S."/>
            <person name="Pangilinan J."/>
            <person name="Polle J."/>
            <person name="Salamov A."/>
            <person name="Terry A."/>
            <person name="Yamada T."/>
            <person name="Dunigan D.D."/>
            <person name="Grigoriev I.V."/>
            <person name="Claverie J.M."/>
            <person name="Van Etten J.L."/>
        </authorList>
    </citation>
    <scope>NUCLEOTIDE SEQUENCE [LARGE SCALE GENOMIC DNA]</scope>
    <source>
        <strain evidence="2 3">NC64A</strain>
    </source>
</reference>
<dbReference type="AlphaFoldDB" id="E1Z895"/>
<organism evidence="3">
    <name type="scientific">Chlorella variabilis</name>
    <name type="common">Green alga</name>
    <dbReference type="NCBI Taxonomy" id="554065"/>
    <lineage>
        <taxon>Eukaryota</taxon>
        <taxon>Viridiplantae</taxon>
        <taxon>Chlorophyta</taxon>
        <taxon>core chlorophytes</taxon>
        <taxon>Trebouxiophyceae</taxon>
        <taxon>Chlorellales</taxon>
        <taxon>Chlorellaceae</taxon>
        <taxon>Chlorella clade</taxon>
        <taxon>Chlorella</taxon>
    </lineage>
</organism>
<dbReference type="RefSeq" id="XP_005850157.1">
    <property type="nucleotide sequence ID" value="XM_005850095.1"/>
</dbReference>
<dbReference type="InterPro" id="IPR012334">
    <property type="entry name" value="Pectin_lyas_fold"/>
</dbReference>
<dbReference type="PRINTS" id="PR01217">
    <property type="entry name" value="PRICHEXTENSN"/>
</dbReference>
<accession>E1Z895</accession>
<feature type="compositionally biased region" description="Pro residues" evidence="1">
    <location>
        <begin position="271"/>
        <end position="282"/>
    </location>
</feature>
<feature type="compositionally biased region" description="Pro residues" evidence="1">
    <location>
        <begin position="294"/>
        <end position="322"/>
    </location>
</feature>
<dbReference type="InParanoid" id="E1Z895"/>
<dbReference type="InterPro" id="IPR011050">
    <property type="entry name" value="Pectin_lyase_fold/virulence"/>
</dbReference>
<gene>
    <name evidence="2" type="ORF">CHLNCDRAFT_57120</name>
</gene>
<dbReference type="STRING" id="554065.E1Z895"/>
<dbReference type="Gene3D" id="2.160.20.10">
    <property type="entry name" value="Single-stranded right-handed beta-helix, Pectin lyase-like"/>
    <property type="match status" value="1"/>
</dbReference>
<dbReference type="EMBL" id="GL433838">
    <property type="protein sequence ID" value="EFN58055.1"/>
    <property type="molecule type" value="Genomic_DNA"/>
</dbReference>
<keyword evidence="3" id="KW-1185">Reference proteome</keyword>
<evidence type="ECO:0000313" key="3">
    <source>
        <dbReference type="Proteomes" id="UP000008141"/>
    </source>
</evidence>
<dbReference type="KEGG" id="cvr:CHLNCDRAFT_57120"/>
<evidence type="ECO:0000256" key="1">
    <source>
        <dbReference type="SAM" id="MobiDB-lite"/>
    </source>
</evidence>
<dbReference type="Proteomes" id="UP000008141">
    <property type="component" value="Unassembled WGS sequence"/>
</dbReference>
<protein>
    <submittedName>
        <fullName evidence="2">Expressed protein</fullName>
    </submittedName>
</protein>
<dbReference type="SUPFAM" id="SSF51126">
    <property type="entry name" value="Pectin lyase-like"/>
    <property type="match status" value="1"/>
</dbReference>
<proteinExistence type="predicted"/>
<dbReference type="GeneID" id="17357434"/>
<feature type="compositionally biased region" description="Basic residues" evidence="1">
    <location>
        <begin position="283"/>
        <end position="293"/>
    </location>
</feature>
<name>E1Z895_CHLVA</name>
<evidence type="ECO:0000313" key="2">
    <source>
        <dbReference type="EMBL" id="EFN58055.1"/>
    </source>
</evidence>
<dbReference type="OrthoDB" id="514311at2759"/>